<keyword evidence="1" id="KW-0472">Membrane</keyword>
<keyword evidence="1" id="KW-0812">Transmembrane</keyword>
<dbReference type="EMBL" id="CP104006">
    <property type="protein sequence ID" value="UWM44179.1"/>
    <property type="molecule type" value="Genomic_DNA"/>
</dbReference>
<dbReference type="RefSeq" id="WP_256967527.1">
    <property type="nucleotide sequence ID" value="NZ_CABHWQ010000003.1"/>
</dbReference>
<reference evidence="2" key="1">
    <citation type="submission" date="2022-08" db="EMBL/GenBank/DDBJ databases">
        <authorList>
            <person name="Bogun A."/>
            <person name="Kislichkina A."/>
            <person name="Solomentsev V."/>
            <person name="Skryabin Y."/>
            <person name="Sizova A."/>
            <person name="Platonov M."/>
            <person name="Dentovskaya S."/>
        </authorList>
    </citation>
    <scope>NUCLEOTIDE SEQUENCE</scope>
    <source>
        <strain evidence="2">SCPM-O-B-7604</strain>
    </source>
</reference>
<accession>A0ABY5UMK5</accession>
<keyword evidence="3" id="KW-1185">Reference proteome</keyword>
<protein>
    <submittedName>
        <fullName evidence="2">Uncharacterized protein</fullName>
    </submittedName>
</protein>
<keyword evidence="1" id="KW-1133">Transmembrane helix</keyword>
<dbReference type="GeneID" id="75141525"/>
<name>A0ABY5UMK5_9GAMM</name>
<sequence length="43" mass="4552">MKEYVIPVILVLATVIAISAVAVITIALLGNGIKIGDMTYYLS</sequence>
<gene>
    <name evidence="2" type="ORF">N0H69_15960</name>
</gene>
<evidence type="ECO:0000256" key="1">
    <source>
        <dbReference type="SAM" id="Phobius"/>
    </source>
</evidence>
<feature type="transmembrane region" description="Helical" evidence="1">
    <location>
        <begin position="6"/>
        <end position="29"/>
    </location>
</feature>
<organism evidence="2 3">
    <name type="scientific">Yersinia alsatica</name>
    <dbReference type="NCBI Taxonomy" id="2890317"/>
    <lineage>
        <taxon>Bacteria</taxon>
        <taxon>Pseudomonadati</taxon>
        <taxon>Pseudomonadota</taxon>
        <taxon>Gammaproteobacteria</taxon>
        <taxon>Enterobacterales</taxon>
        <taxon>Yersiniaceae</taxon>
        <taxon>Yersinia</taxon>
    </lineage>
</organism>
<dbReference type="Proteomes" id="UP001057860">
    <property type="component" value="Chromosome"/>
</dbReference>
<evidence type="ECO:0000313" key="2">
    <source>
        <dbReference type="EMBL" id="UWM44179.1"/>
    </source>
</evidence>
<proteinExistence type="predicted"/>
<evidence type="ECO:0000313" key="3">
    <source>
        <dbReference type="Proteomes" id="UP001057860"/>
    </source>
</evidence>